<feature type="region of interest" description="Disordered" evidence="1">
    <location>
        <begin position="1"/>
        <end position="90"/>
    </location>
</feature>
<feature type="compositionally biased region" description="Basic and acidic residues" evidence="1">
    <location>
        <begin position="13"/>
        <end position="25"/>
    </location>
</feature>
<feature type="compositionally biased region" description="Polar residues" evidence="1">
    <location>
        <begin position="69"/>
        <end position="89"/>
    </location>
</feature>
<evidence type="ECO:0000256" key="1">
    <source>
        <dbReference type="SAM" id="MobiDB-lite"/>
    </source>
</evidence>
<proteinExistence type="predicted"/>
<accession>A0A8C2UZ36</accession>
<organism evidence="2 3">
    <name type="scientific">Chinchilla lanigera</name>
    <name type="common">Long-tailed chinchilla</name>
    <name type="synonym">Chinchilla villidera</name>
    <dbReference type="NCBI Taxonomy" id="34839"/>
    <lineage>
        <taxon>Eukaryota</taxon>
        <taxon>Metazoa</taxon>
        <taxon>Chordata</taxon>
        <taxon>Craniata</taxon>
        <taxon>Vertebrata</taxon>
        <taxon>Euteleostomi</taxon>
        <taxon>Mammalia</taxon>
        <taxon>Eutheria</taxon>
        <taxon>Euarchontoglires</taxon>
        <taxon>Glires</taxon>
        <taxon>Rodentia</taxon>
        <taxon>Hystricomorpha</taxon>
        <taxon>Chinchillidae</taxon>
        <taxon>Chinchilla</taxon>
    </lineage>
</organism>
<protein>
    <submittedName>
        <fullName evidence="2">Chromosome 10 open reading frame 143</fullName>
    </submittedName>
</protein>
<feature type="compositionally biased region" description="Polar residues" evidence="1">
    <location>
        <begin position="40"/>
        <end position="52"/>
    </location>
</feature>
<dbReference type="GeneTree" id="ENSGT01130000278369"/>
<evidence type="ECO:0000313" key="3">
    <source>
        <dbReference type="Proteomes" id="UP000694398"/>
    </source>
</evidence>
<sequence>MDSLTLGRWRRRKPEEVLVSRDAKRACRTPEASGHERGSPQVNSRVLGSWSTEDMEPLPRGCPPAPWPQGSQGRPSSVIPQNGGRSTIQPCPRCIAGESVSALTILLHKR</sequence>
<reference evidence="2" key="2">
    <citation type="submission" date="2025-09" db="UniProtKB">
        <authorList>
            <consortium name="Ensembl"/>
        </authorList>
    </citation>
    <scope>IDENTIFICATION</scope>
</reference>
<dbReference type="AlphaFoldDB" id="A0A8C2UZ36"/>
<dbReference type="Proteomes" id="UP000694398">
    <property type="component" value="Unassembled WGS sequence"/>
</dbReference>
<gene>
    <name evidence="2" type="primary">C10orf143</name>
</gene>
<reference evidence="2" key="1">
    <citation type="submission" date="2025-08" db="UniProtKB">
        <authorList>
            <consortium name="Ensembl"/>
        </authorList>
    </citation>
    <scope>IDENTIFICATION</scope>
</reference>
<evidence type="ECO:0000313" key="2">
    <source>
        <dbReference type="Ensembl" id="ENSCLAP00000005257.1"/>
    </source>
</evidence>
<name>A0A8C2UZ36_CHILA</name>
<keyword evidence="3" id="KW-1185">Reference proteome</keyword>
<dbReference type="Ensembl" id="ENSCLAT00000005353.1">
    <property type="protein sequence ID" value="ENSCLAP00000005257.1"/>
    <property type="gene ID" value="ENSCLAG00000003734.1"/>
</dbReference>